<dbReference type="AlphaFoldDB" id="A0A7Z8E1M4"/>
<dbReference type="Proteomes" id="UP000291949">
    <property type="component" value="Unassembled WGS sequence"/>
</dbReference>
<keyword evidence="1" id="KW-0808">Transferase</keyword>
<reference evidence="1 2" key="1">
    <citation type="journal article" date="2019" name="Sci. Transl. Med.">
        <title>Quorum sensing between bacterial species on the skin protects against epidermal injury in atopic dermatitis.</title>
        <authorList>
            <person name="Williams M.R."/>
        </authorList>
    </citation>
    <scope>NUCLEOTIDE SEQUENCE [LARGE SCALE GENOMIC DNA]</scope>
    <source>
        <strain evidence="1 2">H8</strain>
    </source>
</reference>
<evidence type="ECO:0000313" key="2">
    <source>
        <dbReference type="Proteomes" id="UP000291949"/>
    </source>
</evidence>
<protein>
    <submittedName>
        <fullName evidence="1">CDP-glycerol glycerophosphotransferase family protein</fullName>
    </submittedName>
</protein>
<dbReference type="GO" id="GO:0016740">
    <property type="term" value="F:transferase activity"/>
    <property type="evidence" value="ECO:0007669"/>
    <property type="project" value="UniProtKB-KW"/>
</dbReference>
<dbReference type="EMBL" id="SCHC01000312">
    <property type="protein sequence ID" value="TBW73202.1"/>
    <property type="molecule type" value="Genomic_DNA"/>
</dbReference>
<name>A0A7Z8E1M4_STACP</name>
<evidence type="ECO:0000313" key="1">
    <source>
        <dbReference type="EMBL" id="TBW73202.1"/>
    </source>
</evidence>
<feature type="non-terminal residue" evidence="1">
    <location>
        <position position="95"/>
    </location>
</feature>
<accession>A0A7Z8E1M4</accession>
<gene>
    <name evidence="1" type="ORF">EQ811_14150</name>
</gene>
<organism evidence="1 2">
    <name type="scientific">Staphylococcus capitis</name>
    <dbReference type="NCBI Taxonomy" id="29388"/>
    <lineage>
        <taxon>Bacteria</taxon>
        <taxon>Bacillati</taxon>
        <taxon>Bacillota</taxon>
        <taxon>Bacilli</taxon>
        <taxon>Bacillales</taxon>
        <taxon>Staphylococcaceae</taxon>
        <taxon>Staphylococcus</taxon>
    </lineage>
</organism>
<proteinExistence type="predicted"/>
<sequence>MAIIHSLNMLFFPVKVNKQHIVVFMTFYEDMMPIIKALVQQSYQITVIGPKKYQQEVESLGHLNYLIAGNKGVIQHIKALSSARVILIDTYYLML</sequence>
<comment type="caution">
    <text evidence="1">The sequence shown here is derived from an EMBL/GenBank/DDBJ whole genome shotgun (WGS) entry which is preliminary data.</text>
</comment>